<accession>A0A6G1DL46</accession>
<organism evidence="1 2">
    <name type="scientific">Oryza meyeriana var. granulata</name>
    <dbReference type="NCBI Taxonomy" id="110450"/>
    <lineage>
        <taxon>Eukaryota</taxon>
        <taxon>Viridiplantae</taxon>
        <taxon>Streptophyta</taxon>
        <taxon>Embryophyta</taxon>
        <taxon>Tracheophyta</taxon>
        <taxon>Spermatophyta</taxon>
        <taxon>Magnoliopsida</taxon>
        <taxon>Liliopsida</taxon>
        <taxon>Poales</taxon>
        <taxon>Poaceae</taxon>
        <taxon>BOP clade</taxon>
        <taxon>Oryzoideae</taxon>
        <taxon>Oryzeae</taxon>
        <taxon>Oryzinae</taxon>
        <taxon>Oryza</taxon>
        <taxon>Oryza meyeriana</taxon>
    </lineage>
</organism>
<proteinExistence type="predicted"/>
<sequence>PGLNDKYYQLEATSKQKRQMKKPFTQYPAVGLLNYSVRSMAALVVCSLLKLSVPETMSHKPGRSNHGSHGSRDSVTVDDVIRRITEYFESNIGVTESGALQVEKSISLKGLHDCETWVTSQFSSEQFSALGHGTFLEFLETHSHNFSPNLNCLLKGELSCSSLELSVVQQQIGVLLCQAESNWLENGNFSVDNLAMLLKRQFPTIIVDTVRNKLGEGLVSTSEAQRTSVHTSTVKFSIALLEKRWSGISPANSDNADVFRNDIVQQSYPG</sequence>
<feature type="non-terminal residue" evidence="1">
    <location>
        <position position="1"/>
    </location>
</feature>
<evidence type="ECO:0000313" key="1">
    <source>
        <dbReference type="EMBL" id="KAF0913207.1"/>
    </source>
</evidence>
<comment type="caution">
    <text evidence="1">The sequence shown here is derived from an EMBL/GenBank/DDBJ whole genome shotgun (WGS) entry which is preliminary data.</text>
</comment>
<name>A0A6G1DL46_9ORYZ</name>
<feature type="non-terminal residue" evidence="1">
    <location>
        <position position="270"/>
    </location>
</feature>
<gene>
    <name evidence="1" type="ORF">E2562_020370</name>
</gene>
<dbReference type="EMBL" id="SPHZ02000006">
    <property type="protein sequence ID" value="KAF0913207.1"/>
    <property type="molecule type" value="Genomic_DNA"/>
</dbReference>
<protein>
    <submittedName>
        <fullName evidence="1">Uncharacterized protein</fullName>
    </submittedName>
</protein>
<dbReference type="OrthoDB" id="10672686at2759"/>
<dbReference type="AlphaFoldDB" id="A0A6G1DL46"/>
<evidence type="ECO:0000313" key="2">
    <source>
        <dbReference type="Proteomes" id="UP000479710"/>
    </source>
</evidence>
<dbReference type="Proteomes" id="UP000479710">
    <property type="component" value="Unassembled WGS sequence"/>
</dbReference>
<keyword evidence="2" id="KW-1185">Reference proteome</keyword>
<reference evidence="1 2" key="1">
    <citation type="submission" date="2019-11" db="EMBL/GenBank/DDBJ databases">
        <title>Whole genome sequence of Oryza granulata.</title>
        <authorList>
            <person name="Li W."/>
        </authorList>
    </citation>
    <scope>NUCLEOTIDE SEQUENCE [LARGE SCALE GENOMIC DNA]</scope>
    <source>
        <strain evidence="2">cv. Menghai</strain>
        <tissue evidence="1">Leaf</tissue>
    </source>
</reference>